<dbReference type="PANTHER" id="PTHR10909">
    <property type="entry name" value="ELECTRON TRANSPORT OXIDOREDUCTASE"/>
    <property type="match status" value="1"/>
</dbReference>
<dbReference type="FunFam" id="2.40.110.10:FF:000005">
    <property type="entry name" value="Acyl-coenzyme A oxidase"/>
    <property type="match status" value="1"/>
</dbReference>
<dbReference type="SUPFAM" id="SSF47203">
    <property type="entry name" value="Acyl-CoA dehydrogenase C-terminal domain-like"/>
    <property type="match status" value="2"/>
</dbReference>
<keyword evidence="9" id="KW-0443">Lipid metabolism</keyword>
<evidence type="ECO:0000313" key="18">
    <source>
        <dbReference type="Proteomes" id="UP001237642"/>
    </source>
</evidence>
<gene>
    <name evidence="17" type="ORF">POM88_017038</name>
</gene>
<dbReference type="GO" id="GO:0033540">
    <property type="term" value="P:fatty acid beta-oxidation using acyl-CoA oxidase"/>
    <property type="evidence" value="ECO:0007669"/>
    <property type="project" value="TreeGrafter"/>
</dbReference>
<evidence type="ECO:0000256" key="8">
    <source>
        <dbReference type="ARBA" id="ARBA00023002"/>
    </source>
</evidence>
<evidence type="ECO:0000259" key="14">
    <source>
        <dbReference type="Pfam" id="PF01756"/>
    </source>
</evidence>
<feature type="domain" description="Acyl-CoA oxidase C-alpha1" evidence="16">
    <location>
        <begin position="306"/>
        <end position="457"/>
    </location>
</feature>
<dbReference type="InterPro" id="IPR012258">
    <property type="entry name" value="Acyl-CoA_oxidase"/>
</dbReference>
<sequence length="650" mass="73000">MDNAHRAMFRTQVLTQGLFEFDTKEMRKLVDGDHVEERDWLYRLMNGNPELFGVKQRGDKMFASPDYNQSMEQQREITMKRIMYMSKQGTFDGWLTLPAHEIDLKKFALLELCAAFDHSLAIKIGVHFLLWGGAIQFLGTKRHHDKWLEVTEKYLIIGCFAMTELGHGSNVRGIETVTTYDSSTEEFVINTPCESAQKYWIGGAAIHATHTVVFSQLEINGKREGVHAFIAQIRDANGNVCPHVHVADCGNKIGLNGVDNGRIWFHNFRIPRENLLNSVADVSSAGHYISSIKDPDQRFAAFMAPLVSGRVTLGSGAMYSTKVGLGIAIRYSLTRRAFSLATNGPEVLLLDYPSHQRRLLPLLAKTYAYSFASNFLKMLYLKRTPESNKIIHVYSSAFKATLTWHNMTTLQECREAIGGQGLKTENRVGQLRSEFDVQSTFEGDNNVLMQQVSKALLSEFLSAKKRNRPLSRELGLEHMDNSSPVIPSQLTSSILRSTQFQTDILCLREGDLLKRFAEEVSHYQAQGLGKEHTLTVTYQIAEDLGKAFSDLEIFRSFVEVEANVSAGDLKNILGLLRSLYVMITIEENVSFLRYGYLSTANAAAVRKEVAKLCAELRPHALALVSSLGIDDTFLSPLAFNWIEANSWSAV</sequence>
<evidence type="ECO:0000256" key="9">
    <source>
        <dbReference type="ARBA" id="ARBA00023098"/>
    </source>
</evidence>
<reference evidence="17" key="2">
    <citation type="submission" date="2023-05" db="EMBL/GenBank/DDBJ databases">
        <authorList>
            <person name="Schelkunov M.I."/>
        </authorList>
    </citation>
    <scope>NUCLEOTIDE SEQUENCE</scope>
    <source>
        <strain evidence="17">Hsosn_3</strain>
        <tissue evidence="17">Leaf</tissue>
    </source>
</reference>
<dbReference type="GO" id="GO:0071949">
    <property type="term" value="F:FAD binding"/>
    <property type="evidence" value="ECO:0007669"/>
    <property type="project" value="InterPro"/>
</dbReference>
<dbReference type="InterPro" id="IPR002655">
    <property type="entry name" value="Acyl-CoA_oxidase_C"/>
</dbReference>
<keyword evidence="5 11" id="KW-0285">Flavoprotein</keyword>
<evidence type="ECO:0000256" key="4">
    <source>
        <dbReference type="ARBA" id="ARBA00006288"/>
    </source>
</evidence>
<dbReference type="AlphaFoldDB" id="A0AAD8MTJ6"/>
<organism evidence="17 18">
    <name type="scientific">Heracleum sosnowskyi</name>
    <dbReference type="NCBI Taxonomy" id="360622"/>
    <lineage>
        <taxon>Eukaryota</taxon>
        <taxon>Viridiplantae</taxon>
        <taxon>Streptophyta</taxon>
        <taxon>Embryophyta</taxon>
        <taxon>Tracheophyta</taxon>
        <taxon>Spermatophyta</taxon>
        <taxon>Magnoliopsida</taxon>
        <taxon>eudicotyledons</taxon>
        <taxon>Gunneridae</taxon>
        <taxon>Pentapetalae</taxon>
        <taxon>asterids</taxon>
        <taxon>campanulids</taxon>
        <taxon>Apiales</taxon>
        <taxon>Apiaceae</taxon>
        <taxon>Apioideae</taxon>
        <taxon>apioid superclade</taxon>
        <taxon>Tordylieae</taxon>
        <taxon>Tordyliinae</taxon>
        <taxon>Heracleum</taxon>
    </lineage>
</organism>
<evidence type="ECO:0000259" key="15">
    <source>
        <dbReference type="Pfam" id="PF02770"/>
    </source>
</evidence>
<dbReference type="FunFam" id="1.20.140.10:FF:000007">
    <property type="entry name" value="Acyl-coenzyme A oxidase"/>
    <property type="match status" value="1"/>
</dbReference>
<keyword evidence="8" id="KW-0560">Oxidoreductase</keyword>
<dbReference type="InterPro" id="IPR046373">
    <property type="entry name" value="Acyl-CoA_Oxase/DH_mid-dom_sf"/>
</dbReference>
<dbReference type="InterPro" id="IPR009100">
    <property type="entry name" value="AcylCoA_DH/oxidase_NM_dom_sf"/>
</dbReference>
<comment type="catalytic activity">
    <reaction evidence="1">
        <text>a 2,3-saturated acyl-CoA + O2 = a (2E)-enoyl-CoA + H2O2</text>
        <dbReference type="Rhea" id="RHEA:38959"/>
        <dbReference type="ChEBI" id="CHEBI:15379"/>
        <dbReference type="ChEBI" id="CHEBI:16240"/>
        <dbReference type="ChEBI" id="CHEBI:58856"/>
        <dbReference type="ChEBI" id="CHEBI:65111"/>
        <dbReference type="EC" id="1.3.3.6"/>
    </reaction>
</comment>
<dbReference type="Pfam" id="PF02770">
    <property type="entry name" value="Acyl-CoA_dh_M"/>
    <property type="match status" value="1"/>
</dbReference>
<dbReference type="Gene3D" id="2.40.110.10">
    <property type="entry name" value="Butyryl-CoA Dehydrogenase, subunit A, domain 2"/>
    <property type="match status" value="1"/>
</dbReference>
<evidence type="ECO:0000256" key="12">
    <source>
        <dbReference type="PIRSR" id="PIRSR000168-1"/>
    </source>
</evidence>
<evidence type="ECO:0000259" key="16">
    <source>
        <dbReference type="Pfam" id="PF22924"/>
    </source>
</evidence>
<reference evidence="17" key="1">
    <citation type="submission" date="2023-02" db="EMBL/GenBank/DDBJ databases">
        <title>Genome of toxic invasive species Heracleum sosnowskyi carries increased number of genes despite the absence of recent whole-genome duplications.</title>
        <authorList>
            <person name="Schelkunov M."/>
            <person name="Shtratnikova V."/>
            <person name="Makarenko M."/>
            <person name="Klepikova A."/>
            <person name="Omelchenko D."/>
            <person name="Novikova G."/>
            <person name="Obukhova E."/>
            <person name="Bogdanov V."/>
            <person name="Penin A."/>
            <person name="Logacheva M."/>
        </authorList>
    </citation>
    <scope>NUCLEOTIDE SEQUENCE</scope>
    <source>
        <strain evidence="17">Hsosn_3</strain>
        <tissue evidence="17">Leaf</tissue>
    </source>
</reference>
<dbReference type="GO" id="GO:0003997">
    <property type="term" value="F:acyl-CoA oxidase activity"/>
    <property type="evidence" value="ECO:0007669"/>
    <property type="project" value="UniProtKB-EC"/>
</dbReference>
<dbReference type="GO" id="GO:0055088">
    <property type="term" value="P:lipid homeostasis"/>
    <property type="evidence" value="ECO:0007669"/>
    <property type="project" value="TreeGrafter"/>
</dbReference>
<name>A0AAD8MTJ6_9APIA</name>
<comment type="similarity">
    <text evidence="4 11">Belongs to the acyl-CoA oxidase family.</text>
</comment>
<comment type="caution">
    <text evidence="17">The sequence shown here is derived from an EMBL/GenBank/DDBJ whole genome shotgun (WGS) entry which is preliminary data.</text>
</comment>
<keyword evidence="10" id="KW-0576">Peroxisome</keyword>
<dbReference type="FunFam" id="1.20.140.10:FF:000010">
    <property type="entry name" value="Acyl-coenzyme A oxidase"/>
    <property type="match status" value="1"/>
</dbReference>
<dbReference type="Gene3D" id="1.20.140.10">
    <property type="entry name" value="Butyryl-CoA Dehydrogenase, subunit A, domain 3"/>
    <property type="match status" value="2"/>
</dbReference>
<evidence type="ECO:0000256" key="7">
    <source>
        <dbReference type="ARBA" id="ARBA00022832"/>
    </source>
</evidence>
<feature type="binding site" evidence="13">
    <location>
        <position position="202"/>
    </location>
    <ligand>
        <name>FAD</name>
        <dbReference type="ChEBI" id="CHEBI:57692"/>
    </ligand>
</feature>
<feature type="domain" description="Acyl-CoA oxidase C-terminal" evidence="14">
    <location>
        <begin position="511"/>
        <end position="634"/>
    </location>
</feature>
<accession>A0AAD8MTJ6</accession>
<evidence type="ECO:0000256" key="11">
    <source>
        <dbReference type="PIRNR" id="PIRNR000168"/>
    </source>
</evidence>
<comment type="cofactor">
    <cofactor evidence="2">
        <name>FAD</name>
        <dbReference type="ChEBI" id="CHEBI:57692"/>
    </cofactor>
</comment>
<evidence type="ECO:0000256" key="13">
    <source>
        <dbReference type="PIRSR" id="PIRSR000168-2"/>
    </source>
</evidence>
<keyword evidence="6 11" id="KW-0274">FAD</keyword>
<evidence type="ECO:0000256" key="3">
    <source>
        <dbReference type="ARBA" id="ARBA00004275"/>
    </source>
</evidence>
<dbReference type="Pfam" id="PF22924">
    <property type="entry name" value="ACOX_C_alpha1"/>
    <property type="match status" value="1"/>
</dbReference>
<evidence type="ECO:0000256" key="5">
    <source>
        <dbReference type="ARBA" id="ARBA00022630"/>
    </source>
</evidence>
<evidence type="ECO:0000256" key="2">
    <source>
        <dbReference type="ARBA" id="ARBA00001974"/>
    </source>
</evidence>
<protein>
    <recommendedName>
        <fullName evidence="11">Acyl-coenzyme A oxidase</fullName>
    </recommendedName>
</protein>
<feature type="active site" description="Proton acceptor" evidence="12">
    <location>
        <position position="442"/>
    </location>
</feature>
<dbReference type="SUPFAM" id="SSF56645">
    <property type="entry name" value="Acyl-CoA dehydrogenase NM domain-like"/>
    <property type="match status" value="1"/>
</dbReference>
<dbReference type="Proteomes" id="UP001237642">
    <property type="component" value="Unassembled WGS sequence"/>
</dbReference>
<comment type="subcellular location">
    <subcellularLocation>
        <location evidence="3">Peroxisome</location>
    </subcellularLocation>
</comment>
<evidence type="ECO:0000256" key="10">
    <source>
        <dbReference type="ARBA" id="ARBA00023140"/>
    </source>
</evidence>
<dbReference type="GO" id="GO:0005777">
    <property type="term" value="C:peroxisome"/>
    <property type="evidence" value="ECO:0007669"/>
    <property type="project" value="UniProtKB-SubCell"/>
</dbReference>
<evidence type="ECO:0000256" key="1">
    <source>
        <dbReference type="ARBA" id="ARBA00001201"/>
    </source>
</evidence>
<dbReference type="Pfam" id="PF01756">
    <property type="entry name" value="ACOX"/>
    <property type="match status" value="1"/>
</dbReference>
<dbReference type="EMBL" id="JAUIZM010000004">
    <property type="protein sequence ID" value="KAK1388860.1"/>
    <property type="molecule type" value="Genomic_DNA"/>
</dbReference>
<keyword evidence="18" id="KW-1185">Reference proteome</keyword>
<feature type="domain" description="Acyl-CoA oxidase/dehydrogenase middle" evidence="15">
    <location>
        <begin position="159"/>
        <end position="267"/>
    </location>
</feature>
<dbReference type="InterPro" id="IPR055060">
    <property type="entry name" value="ACOX_C_alpha1"/>
</dbReference>
<dbReference type="PIRSF" id="PIRSF000168">
    <property type="entry name" value="Acyl-CoA_oxidase"/>
    <property type="match status" value="1"/>
</dbReference>
<evidence type="ECO:0000256" key="6">
    <source>
        <dbReference type="ARBA" id="ARBA00022827"/>
    </source>
</evidence>
<dbReference type="PANTHER" id="PTHR10909:SF352">
    <property type="entry name" value="ACYL-COENZYME A OXIDASE-LIKE PROTEIN"/>
    <property type="match status" value="1"/>
</dbReference>
<dbReference type="GO" id="GO:0005504">
    <property type="term" value="F:fatty acid binding"/>
    <property type="evidence" value="ECO:0007669"/>
    <property type="project" value="TreeGrafter"/>
</dbReference>
<keyword evidence="7" id="KW-0276">Fatty acid metabolism</keyword>
<dbReference type="InterPro" id="IPR006091">
    <property type="entry name" value="Acyl-CoA_Oxase/DH_mid-dom"/>
</dbReference>
<evidence type="ECO:0000313" key="17">
    <source>
        <dbReference type="EMBL" id="KAK1388860.1"/>
    </source>
</evidence>
<feature type="binding site" evidence="13">
    <location>
        <position position="163"/>
    </location>
    <ligand>
        <name>FAD</name>
        <dbReference type="ChEBI" id="CHEBI:57692"/>
    </ligand>
</feature>
<dbReference type="InterPro" id="IPR036250">
    <property type="entry name" value="AcylCo_DH-like_C"/>
</dbReference>
<proteinExistence type="inferred from homology"/>